<comment type="caution">
    <text evidence="4">The sequence shown here is derived from an EMBL/GenBank/DDBJ whole genome shotgun (WGS) entry which is preliminary data.</text>
</comment>
<dbReference type="Pfam" id="PF00271">
    <property type="entry name" value="Helicase_C"/>
    <property type="match status" value="1"/>
</dbReference>
<evidence type="ECO:0000313" key="4">
    <source>
        <dbReference type="EMBL" id="SAK49253.1"/>
    </source>
</evidence>
<dbReference type="EMBL" id="FCOE02000003">
    <property type="protein sequence ID" value="SAK49253.1"/>
    <property type="molecule type" value="Genomic_DNA"/>
</dbReference>
<keyword evidence="1" id="KW-0378">Hydrolase</keyword>
<keyword evidence="4" id="KW-0067">ATP-binding</keyword>
<dbReference type="InterPro" id="IPR014001">
    <property type="entry name" value="Helicase_ATP-bd"/>
</dbReference>
<dbReference type="SMART" id="SM00490">
    <property type="entry name" value="HELICc"/>
    <property type="match status" value="1"/>
</dbReference>
<feature type="domain" description="Helicase C-terminal" evidence="3">
    <location>
        <begin position="928"/>
        <end position="1086"/>
    </location>
</feature>
<dbReference type="Proteomes" id="UP000054911">
    <property type="component" value="Unassembled WGS sequence"/>
</dbReference>
<dbReference type="InterPro" id="IPR011335">
    <property type="entry name" value="Restrct_endonuc-II-like"/>
</dbReference>
<dbReference type="InterPro" id="IPR027417">
    <property type="entry name" value="P-loop_NTPase"/>
</dbReference>
<dbReference type="InterPro" id="IPR050496">
    <property type="entry name" value="SNF2_RAD54_helicase_repair"/>
</dbReference>
<dbReference type="RefSeq" id="WP_087131084.1">
    <property type="nucleotide sequence ID" value="NZ_FCOE02000003.1"/>
</dbReference>
<dbReference type="Gene3D" id="3.40.50.300">
    <property type="entry name" value="P-loop containing nucleotide triphosphate hydrolases"/>
    <property type="match status" value="1"/>
</dbReference>
<dbReference type="InterPro" id="IPR007560">
    <property type="entry name" value="Restrct_endonuc_IV_Mrr"/>
</dbReference>
<dbReference type="OrthoDB" id="9760715at2"/>
<evidence type="ECO:0000259" key="3">
    <source>
        <dbReference type="PROSITE" id="PS51194"/>
    </source>
</evidence>
<dbReference type="AlphaFoldDB" id="A0A157ZUU5"/>
<dbReference type="GO" id="GO:0004519">
    <property type="term" value="F:endonuclease activity"/>
    <property type="evidence" value="ECO:0007669"/>
    <property type="project" value="InterPro"/>
</dbReference>
<proteinExistence type="predicted"/>
<reference evidence="4" key="1">
    <citation type="submission" date="2016-01" db="EMBL/GenBank/DDBJ databases">
        <authorList>
            <person name="Peeters C."/>
        </authorList>
    </citation>
    <scope>NUCLEOTIDE SEQUENCE [LARGE SCALE GENOMIC DNA]</scope>
    <source>
        <strain evidence="4">LMG 29323</strain>
    </source>
</reference>
<dbReference type="GO" id="GO:0016787">
    <property type="term" value="F:hydrolase activity"/>
    <property type="evidence" value="ECO:0007669"/>
    <property type="project" value="UniProtKB-KW"/>
</dbReference>
<name>A0A157ZUU5_9BURK</name>
<dbReference type="InterPro" id="IPR049730">
    <property type="entry name" value="SNF2/RAD54-like_C"/>
</dbReference>
<sequence>MLKWLKRKTDTGGAAQSQTAAVWRAFGPEGVDLGTFETVGSRAGAAALATPTVPALIMQLHDEGFAIGTDETAHLSWENLYKLLDEPAFSRSLSQLELPPTAGIAPELQSRHSLINPDFSIRISGWLDDTRRSIEDVPRNGALVSVKGQLRLLSREVWETVEQVARFQTRPDDERSESANRMRWGQIRRSALTAKAGLDQFLHKSIVVTPDTIDIIPRKAGADTTRMVEIIPTFEGAPANWLEVFDSYLTVPSHYDISTPEGLVHVVVTPEVHTVLSSIRKMPGRLVSGSRAEAFLLNPFAALGEDAKAVIDEEQFERAKVEAGIFFDHFTSVIRRDALGYPEAVGLTIEVTLADRVTAEERLFSDDAELEHFIRGAERAIAAERQLYAWEGYDFELLGDSEDHLSLLKTALEERHTPRILVRHADVYDLSAYTSRVNDIGLEQPYYSPYIAKKGDEWWPEHLVNVIVYTPDGSTDPVAVPITDDVKDELSAKLKEAEATGKPSVELPGFPQPIPVTEARDILDAFINFGKDVREGYDKPPKTRDPKDKPARLKAKQLLLKPNVDAVDYEEVRKEILTTFAPVPALPSGFRPETKLLEHQEKGVAWLQHLFQHAPNHCRGCIIADDMGLGKTLQLLTFMARAFEDNPALPPALIVAPVSLLENWAEEMGKFFKEGTFRPLVAYGDNLASLRVPRSAIDEKLQQEGLVKFLQPGWVGDANIVLTTYETLRDLEFSFAAVKWSIMACDEAQKIKNPSSMVTRAAKKQNVVFKVACTGTPVENTLVDLWCLFDLVQAGLLGALNEFGRRYRKPIEAETDEEKARVKELRGLIEPQILRRMKTDVAQLPPKHIVPVLIPMSNLQRTYYTSAVNLFKGLKKGDKEAAASPFKNHLGVLQYLRSICTAPHAPGLGRFSPQPIAQARAEAPKLGWLLDTLRQIEGKGEKAIVFAEFREAQQMLAHYINETFGFPPRIINGDVTASAKHVASRQKQIRAFQEKPGFGVIIFSPVAVGYGVNVQEANHVIHYTRNWNPAKEDQATDRAYRIGQKREVFVYLPIVSAEDFKTFEVRLNELLNSKRRLANDMLDGSGTVMPSDWNIQDIIPDGANDETFNRAVTLDDVLRMEWDYFEAYVAAVWQKKGFRTVYRTPARDGGVDVVAFTGNAGDLIQCKSSGAINACLNDEGVKDVVCAEAEYRLRHPGVHFSKWAATNQFFNETAREKARRNNVTLATQKEVDAWLERYPVTNADVQRFLHLYWEQAA</sequence>
<organism evidence="4 5">
    <name type="scientific">Caballeronia pedi</name>
    <dbReference type="NCBI Taxonomy" id="1777141"/>
    <lineage>
        <taxon>Bacteria</taxon>
        <taxon>Pseudomonadati</taxon>
        <taxon>Pseudomonadota</taxon>
        <taxon>Betaproteobacteria</taxon>
        <taxon>Burkholderiales</taxon>
        <taxon>Burkholderiaceae</taxon>
        <taxon>Caballeronia</taxon>
    </lineage>
</organism>
<dbReference type="InterPro" id="IPR038718">
    <property type="entry name" value="SNF2-like_sf"/>
</dbReference>
<gene>
    <name evidence="4" type="ORF">AWB80_01323</name>
</gene>
<keyword evidence="4" id="KW-0547">Nucleotide-binding</keyword>
<dbReference type="GO" id="GO:0005524">
    <property type="term" value="F:ATP binding"/>
    <property type="evidence" value="ECO:0007669"/>
    <property type="project" value="InterPro"/>
</dbReference>
<evidence type="ECO:0000259" key="2">
    <source>
        <dbReference type="PROSITE" id="PS51192"/>
    </source>
</evidence>
<dbReference type="PANTHER" id="PTHR45629:SF7">
    <property type="entry name" value="DNA EXCISION REPAIR PROTEIN ERCC-6-RELATED"/>
    <property type="match status" value="1"/>
</dbReference>
<evidence type="ECO:0000256" key="1">
    <source>
        <dbReference type="ARBA" id="ARBA00022801"/>
    </source>
</evidence>
<dbReference type="SUPFAM" id="SSF52540">
    <property type="entry name" value="P-loop containing nucleoside triphosphate hydrolases"/>
    <property type="match status" value="2"/>
</dbReference>
<dbReference type="InterPro" id="IPR000330">
    <property type="entry name" value="SNF2_N"/>
</dbReference>
<dbReference type="SMART" id="SM00487">
    <property type="entry name" value="DEXDc"/>
    <property type="match status" value="1"/>
</dbReference>
<dbReference type="PANTHER" id="PTHR45629">
    <property type="entry name" value="SNF2/RAD54 FAMILY MEMBER"/>
    <property type="match status" value="1"/>
</dbReference>
<protein>
    <submittedName>
        <fullName evidence="4">Helicase SNF2</fullName>
    </submittedName>
</protein>
<dbReference type="PROSITE" id="PS51192">
    <property type="entry name" value="HELICASE_ATP_BIND_1"/>
    <property type="match status" value="1"/>
</dbReference>
<dbReference type="Pfam" id="PF00176">
    <property type="entry name" value="SNF2-rel_dom"/>
    <property type="match status" value="1"/>
</dbReference>
<dbReference type="PROSITE" id="PS51194">
    <property type="entry name" value="HELICASE_CTER"/>
    <property type="match status" value="1"/>
</dbReference>
<dbReference type="Pfam" id="PF04471">
    <property type="entry name" value="Mrr_cat"/>
    <property type="match status" value="1"/>
</dbReference>
<dbReference type="GO" id="GO:0003677">
    <property type="term" value="F:DNA binding"/>
    <property type="evidence" value="ECO:0007669"/>
    <property type="project" value="InterPro"/>
</dbReference>
<accession>A0A157ZUU5</accession>
<feature type="domain" description="Helicase ATP-binding" evidence="2">
    <location>
        <begin position="612"/>
        <end position="795"/>
    </location>
</feature>
<dbReference type="Gene3D" id="3.40.50.10810">
    <property type="entry name" value="Tandem AAA-ATPase domain"/>
    <property type="match status" value="1"/>
</dbReference>
<dbReference type="GO" id="GO:0004386">
    <property type="term" value="F:helicase activity"/>
    <property type="evidence" value="ECO:0007669"/>
    <property type="project" value="UniProtKB-KW"/>
</dbReference>
<dbReference type="GO" id="GO:0009307">
    <property type="term" value="P:DNA restriction-modification system"/>
    <property type="evidence" value="ECO:0007669"/>
    <property type="project" value="InterPro"/>
</dbReference>
<dbReference type="SUPFAM" id="SSF52980">
    <property type="entry name" value="Restriction endonuclease-like"/>
    <property type="match status" value="1"/>
</dbReference>
<keyword evidence="5" id="KW-1185">Reference proteome</keyword>
<dbReference type="InterPro" id="IPR001650">
    <property type="entry name" value="Helicase_C-like"/>
</dbReference>
<dbReference type="STRING" id="1777141.AWB80_01323"/>
<dbReference type="CDD" id="cd18793">
    <property type="entry name" value="SF2_C_SNF"/>
    <property type="match status" value="1"/>
</dbReference>
<keyword evidence="4" id="KW-0347">Helicase</keyword>
<evidence type="ECO:0000313" key="5">
    <source>
        <dbReference type="Proteomes" id="UP000054911"/>
    </source>
</evidence>